<evidence type="ECO:0000256" key="1">
    <source>
        <dbReference type="SAM" id="MobiDB-lite"/>
    </source>
</evidence>
<evidence type="ECO:0000313" key="2">
    <source>
        <dbReference type="EMBL" id="GKT37030.1"/>
    </source>
</evidence>
<feature type="region of interest" description="Disordered" evidence="1">
    <location>
        <begin position="231"/>
        <end position="279"/>
    </location>
</feature>
<dbReference type="EMBL" id="BQXS01011368">
    <property type="protein sequence ID" value="GKT37030.1"/>
    <property type="molecule type" value="Genomic_DNA"/>
</dbReference>
<evidence type="ECO:0000313" key="3">
    <source>
        <dbReference type="Proteomes" id="UP001057375"/>
    </source>
</evidence>
<feature type="compositionally biased region" description="Basic and acidic residues" evidence="1">
    <location>
        <begin position="128"/>
        <end position="139"/>
    </location>
</feature>
<feature type="region of interest" description="Disordered" evidence="1">
    <location>
        <begin position="123"/>
        <end position="190"/>
    </location>
</feature>
<sequence length="445" mass="49929">MSREVLLTERPNHKADGGRVSIIDRSKPSAATLLGAAGLSRDTLGDIGKVISSEPKFYSRVSGTFGDSQHMLPTSYSAAREQALETLALKKREQQRTSAFAAHKSYLATLTKSLKQAKEQQDASISETIKKHEKADQKAKTMRKTIQSRGGSDLPSQSHPSTGKKISRRRKRPAWSITEEQHKSSIQQREEEEVESLLSFAAQLTEEEEILQDDEVVSALVKVMEVIDKKKREKEGEHEDIGPIDKEQETHEQDEKVVDSNDQLEQEETEKSPTPGDIELLRSRHHSMILARLQKCVEEGLWEDIGESVKDDEGEGVVTDEGGIHIVEHGKHARGLGGVEMDAETMAKTRNRVLPRLQKCVEEGLWEDIGESVKDDEGEGVVTDEGGIHIVEHGKHARGLGGVAMDAETMAKTRNRVLRNFIRKRREMRRKHPETKPHLYRESIV</sequence>
<keyword evidence="3" id="KW-1185">Reference proteome</keyword>
<proteinExistence type="predicted"/>
<accession>A0ABQ5L117</accession>
<dbReference type="Proteomes" id="UP001057375">
    <property type="component" value="Unassembled WGS sequence"/>
</dbReference>
<name>A0ABQ5L117_9EUKA</name>
<reference evidence="2" key="1">
    <citation type="submission" date="2022-03" db="EMBL/GenBank/DDBJ databases">
        <title>Draft genome sequence of Aduncisulcus paluster, a free-living microaerophilic Fornicata.</title>
        <authorList>
            <person name="Yuyama I."/>
            <person name="Kume K."/>
            <person name="Tamura T."/>
            <person name="Inagaki Y."/>
            <person name="Hashimoto T."/>
        </authorList>
    </citation>
    <scope>NUCLEOTIDE SEQUENCE</scope>
    <source>
        <strain evidence="2">NY0171</strain>
    </source>
</reference>
<feature type="compositionally biased region" description="Polar residues" evidence="1">
    <location>
        <begin position="144"/>
        <end position="161"/>
    </location>
</feature>
<protein>
    <submittedName>
        <fullName evidence="2">Uncharacterized protein</fullName>
    </submittedName>
</protein>
<feature type="compositionally biased region" description="Basic and acidic residues" evidence="1">
    <location>
        <begin position="231"/>
        <end position="259"/>
    </location>
</feature>
<gene>
    <name evidence="2" type="ORF">ADUPG1_009892</name>
</gene>
<organism evidence="2 3">
    <name type="scientific">Aduncisulcus paluster</name>
    <dbReference type="NCBI Taxonomy" id="2918883"/>
    <lineage>
        <taxon>Eukaryota</taxon>
        <taxon>Metamonada</taxon>
        <taxon>Carpediemonas-like organisms</taxon>
        <taxon>Aduncisulcus</taxon>
    </lineage>
</organism>
<comment type="caution">
    <text evidence="2">The sequence shown here is derived from an EMBL/GenBank/DDBJ whole genome shotgun (WGS) entry which is preliminary data.</text>
</comment>